<evidence type="ECO:0000313" key="3">
    <source>
        <dbReference type="Proteomes" id="UP000014264"/>
    </source>
</evidence>
<name>A0A829GJZ6_LACPA</name>
<feature type="domain" description="Peptidase C39-like" evidence="1">
    <location>
        <begin position="20"/>
        <end position="170"/>
    </location>
</feature>
<proteinExistence type="predicted"/>
<evidence type="ECO:0000313" key="2">
    <source>
        <dbReference type="EMBL" id="EPC57794.1"/>
    </source>
</evidence>
<dbReference type="InterPro" id="IPR039564">
    <property type="entry name" value="Peptidase_C39-like"/>
</dbReference>
<comment type="caution">
    <text evidence="2">The sequence shown here is derived from an EMBL/GenBank/DDBJ whole genome shotgun (WGS) entry which is preliminary data.</text>
</comment>
<dbReference type="EMBL" id="ANJZ01000387">
    <property type="protein sequence ID" value="EPC57794.1"/>
    <property type="molecule type" value="Genomic_DNA"/>
</dbReference>
<dbReference type="Pfam" id="PF13529">
    <property type="entry name" value="Peptidase_C39_2"/>
    <property type="match status" value="1"/>
</dbReference>
<dbReference type="AlphaFoldDB" id="A0A829GJZ6"/>
<dbReference type="SUPFAM" id="SSF54001">
    <property type="entry name" value="Cysteine proteinases"/>
    <property type="match status" value="1"/>
</dbReference>
<gene>
    <name evidence="2" type="ORF">Lpp14_15126</name>
</gene>
<dbReference type="Proteomes" id="UP000014264">
    <property type="component" value="Unassembled WGS sequence"/>
</dbReference>
<protein>
    <recommendedName>
        <fullName evidence="1">Peptidase C39-like domain-containing protein</fullName>
    </recommendedName>
</protein>
<dbReference type="InterPro" id="IPR038765">
    <property type="entry name" value="Papain-like_cys_pep_sf"/>
</dbReference>
<evidence type="ECO:0000259" key="1">
    <source>
        <dbReference type="Pfam" id="PF13529"/>
    </source>
</evidence>
<reference evidence="2 3" key="1">
    <citation type="journal article" date="2013" name="PLoS ONE">
        <title>Lactobacillus paracasei comparative genomics: towards species pan-genome definition and exploitation of diversity.</title>
        <authorList>
            <person name="Smokvina T."/>
            <person name="Wels M."/>
            <person name="Polka J."/>
            <person name="Chervaux C."/>
            <person name="Brisse S."/>
            <person name="Boekhorst J."/>
            <person name="van Hylckama Vlieg J.E."/>
            <person name="Siezen R.J."/>
        </authorList>
    </citation>
    <scope>NUCLEOTIDE SEQUENCE [LARGE SCALE GENOMIC DNA]</scope>
    <source>
        <strain evidence="2 3">Lpp14</strain>
    </source>
</reference>
<dbReference type="PANTHER" id="PTHR37806">
    <property type="entry name" value="LMO0724 PROTEIN"/>
    <property type="match status" value="1"/>
</dbReference>
<accession>A0A829GJZ6</accession>
<organism evidence="2 3">
    <name type="scientific">Lacticaseibacillus paracasei subsp. paracasei Lpp14</name>
    <dbReference type="NCBI Taxonomy" id="1256204"/>
    <lineage>
        <taxon>Bacteria</taxon>
        <taxon>Bacillati</taxon>
        <taxon>Bacillota</taxon>
        <taxon>Bacilli</taxon>
        <taxon>Lactobacillales</taxon>
        <taxon>Lactobacillaceae</taxon>
        <taxon>Lacticaseibacillus</taxon>
    </lineage>
</organism>
<dbReference type="Gene3D" id="3.90.70.10">
    <property type="entry name" value="Cysteine proteinases"/>
    <property type="match status" value="1"/>
</dbReference>
<sequence length="196" mass="21692">MGWYATSLTGQSDNDYNFIGVKNYNQYALGAPSGCEGASLLQALQYKGALTNWSLRQFLNTIPKSSNGDPNNGFVGSPFTENSWTYSAIYPAPLTSWGQQFGNVQNISGSSVDNLLNEVKNNNPVVTWVTINFQPVRWGRWPFGIAVNNNHAVTLDGYNRSSNQVHVSDPISGSYWLSKTTFESIYNARQYAVVAR</sequence>
<dbReference type="PANTHER" id="PTHR37806:SF1">
    <property type="entry name" value="PEPTIDASE C39-LIKE DOMAIN-CONTAINING PROTEIN"/>
    <property type="match status" value="1"/>
</dbReference>